<sequence length="503" mass="57999">MIDKIVFTIDSCSENGDEFGLNEAIECCYNYLDSLNDCDCDVPLVHYFVANAYSAIRDIEKSRGNISDWDWENDARSKELLHLRKCISSSSFKQLDKTRQCQALTNLANLLSNTGRPIQAIKIWNRAIEVDSFFSMAIFNKALGLHSYAGLLFDDGHKFLFFQEIYKIYRLANEPKYLFGLEQFSAKSITGMASEFCTWWSSNKSEIAEQLKMYHNYISDYDESLGNSKEEVAYRNWCLEHILFINPLNDLGRYKLAGRDICFIPSMTLKVGEGPFLQALYQQMVHEYGSSRYLFYQALQNKRDSHFCMSDIFYVDTSDSPQHGYWIDMIKASFKIIYGIFDKIGTFISKYYTVESKAVYFKTIWYKKQKKENGLLDIFTAAENHVFRGLYWLSKDLMGDLDETNGSEFCVEPAARKIALLRNRMEHGYVRVIDENNHPSSLDSDFAMVITLDELVNKTYDLFSLVREALMCLAMAVNGEEINKTNSTDGHVFSIGLPISKNM</sequence>
<dbReference type="InterPro" id="IPR040826">
    <property type="entry name" value="HEPN_LA2681"/>
</dbReference>
<feature type="domain" description="LA2681-like HEPN" evidence="1">
    <location>
        <begin position="272"/>
        <end position="479"/>
    </location>
</feature>
<dbReference type="Pfam" id="PF18733">
    <property type="entry name" value="HEPN_LA2681"/>
    <property type="match status" value="1"/>
</dbReference>
<proteinExistence type="predicted"/>
<organism evidence="2 3">
    <name type="scientific">Desulfolutivibrio sulfodismutans</name>
    <dbReference type="NCBI Taxonomy" id="63561"/>
    <lineage>
        <taxon>Bacteria</taxon>
        <taxon>Pseudomonadati</taxon>
        <taxon>Thermodesulfobacteriota</taxon>
        <taxon>Desulfovibrionia</taxon>
        <taxon>Desulfovibrionales</taxon>
        <taxon>Desulfovibrionaceae</taxon>
        <taxon>Desulfolutivibrio</taxon>
    </lineage>
</organism>
<evidence type="ECO:0000313" key="3">
    <source>
        <dbReference type="Proteomes" id="UP000469724"/>
    </source>
</evidence>
<dbReference type="Proteomes" id="UP000469724">
    <property type="component" value="Unassembled WGS sequence"/>
</dbReference>
<name>A0A7K3NN68_9BACT</name>
<comment type="caution">
    <text evidence="2">The sequence shown here is derived from an EMBL/GenBank/DDBJ whole genome shotgun (WGS) entry which is preliminary data.</text>
</comment>
<evidence type="ECO:0000259" key="1">
    <source>
        <dbReference type="Pfam" id="PF18733"/>
    </source>
</evidence>
<gene>
    <name evidence="2" type="ORF">G3N56_12900</name>
</gene>
<dbReference type="AlphaFoldDB" id="A0A7K3NN68"/>
<dbReference type="RefSeq" id="WP_163302714.1">
    <property type="nucleotide sequence ID" value="NZ_JAAGRQ010000055.1"/>
</dbReference>
<dbReference type="Gene3D" id="1.25.40.10">
    <property type="entry name" value="Tetratricopeptide repeat domain"/>
    <property type="match status" value="1"/>
</dbReference>
<reference evidence="2 3" key="1">
    <citation type="submission" date="2020-02" db="EMBL/GenBank/DDBJ databases">
        <title>Comparative genomics of sulfur disproportionating microorganisms.</title>
        <authorList>
            <person name="Ward L.M."/>
            <person name="Bertran E."/>
            <person name="Johnston D.T."/>
        </authorList>
    </citation>
    <scope>NUCLEOTIDE SEQUENCE [LARGE SCALE GENOMIC DNA]</scope>
    <source>
        <strain evidence="2 3">DSM 3696</strain>
    </source>
</reference>
<dbReference type="InterPro" id="IPR011990">
    <property type="entry name" value="TPR-like_helical_dom_sf"/>
</dbReference>
<accession>A0A7K3NN68</accession>
<dbReference type="EMBL" id="JAAGRQ010000055">
    <property type="protein sequence ID" value="NDY57628.1"/>
    <property type="molecule type" value="Genomic_DNA"/>
</dbReference>
<protein>
    <recommendedName>
        <fullName evidence="1">LA2681-like HEPN domain-containing protein</fullName>
    </recommendedName>
</protein>
<evidence type="ECO:0000313" key="2">
    <source>
        <dbReference type="EMBL" id="NDY57628.1"/>
    </source>
</evidence>
<dbReference type="SUPFAM" id="SSF48452">
    <property type="entry name" value="TPR-like"/>
    <property type="match status" value="1"/>
</dbReference>
<keyword evidence="3" id="KW-1185">Reference proteome</keyword>